<dbReference type="Proteomes" id="UP000241222">
    <property type="component" value="Unassembled WGS sequence"/>
</dbReference>
<accession>A0A2T3IYG9</accession>
<reference evidence="1 2" key="1">
    <citation type="submission" date="2018-03" db="EMBL/GenBank/DDBJ databases">
        <title>Whole genome sequencing of Histamine producing bacteria.</title>
        <authorList>
            <person name="Butler K."/>
        </authorList>
    </citation>
    <scope>NUCLEOTIDE SEQUENCE [LARGE SCALE GENOMIC DNA]</scope>
    <source>
        <strain evidence="1 2">JCM 13586</strain>
    </source>
</reference>
<evidence type="ECO:0000313" key="1">
    <source>
        <dbReference type="EMBL" id="PSU33619.1"/>
    </source>
</evidence>
<gene>
    <name evidence="1" type="ORF">C9I99_12675</name>
</gene>
<sequence length="83" mass="8582">MLQLGLGIGGTKIEGVVLDAQDDTVLCWRIPTSLATAVKITVSSVLFQGLGLLSNTQIVKAKFGDSSGARGAAWLPSMHAEVA</sequence>
<protein>
    <submittedName>
        <fullName evidence="1">Uncharacterized protein</fullName>
    </submittedName>
</protein>
<organism evidence="1 2">
    <name type="scientific">Photobacterium lutimaris</name>
    <dbReference type="NCBI Taxonomy" id="388278"/>
    <lineage>
        <taxon>Bacteria</taxon>
        <taxon>Pseudomonadati</taxon>
        <taxon>Pseudomonadota</taxon>
        <taxon>Gammaproteobacteria</taxon>
        <taxon>Vibrionales</taxon>
        <taxon>Vibrionaceae</taxon>
        <taxon>Photobacterium</taxon>
    </lineage>
</organism>
<evidence type="ECO:0000313" key="2">
    <source>
        <dbReference type="Proteomes" id="UP000241222"/>
    </source>
</evidence>
<proteinExistence type="predicted"/>
<name>A0A2T3IYG9_9GAMM</name>
<dbReference type="AlphaFoldDB" id="A0A2T3IYG9"/>
<dbReference type="RefSeq" id="WP_107349253.1">
    <property type="nucleotide sequence ID" value="NZ_PYMH01000005.1"/>
</dbReference>
<keyword evidence="2" id="KW-1185">Reference proteome</keyword>
<comment type="caution">
    <text evidence="1">The sequence shown here is derived from an EMBL/GenBank/DDBJ whole genome shotgun (WGS) entry which is preliminary data.</text>
</comment>
<dbReference type="EMBL" id="PYMH01000005">
    <property type="protein sequence ID" value="PSU33619.1"/>
    <property type="molecule type" value="Genomic_DNA"/>
</dbReference>